<feature type="domain" description="Aminotransferase class I/classII large" evidence="7">
    <location>
        <begin position="167"/>
        <end position="505"/>
    </location>
</feature>
<dbReference type="Proteomes" id="UP001163255">
    <property type="component" value="Chromosome"/>
</dbReference>
<dbReference type="RefSeq" id="WP_262598915.1">
    <property type="nucleotide sequence ID" value="NZ_CP103300.1"/>
</dbReference>
<reference evidence="8" key="1">
    <citation type="submission" date="2022-10" db="EMBL/GenBank/DDBJ databases">
        <title>Completed Genome Sequence of two octocoral isolated bacterium, Endozoicomonas euniceicola EF212T and Endozoicomonas gorgoniicola PS125T.</title>
        <authorList>
            <person name="Chiou Y.-J."/>
            <person name="Chen Y.-H."/>
        </authorList>
    </citation>
    <scope>NUCLEOTIDE SEQUENCE</scope>
    <source>
        <strain evidence="8">EF212</strain>
    </source>
</reference>
<dbReference type="EC" id="2.6.1.-" evidence="6"/>
<evidence type="ECO:0000256" key="4">
    <source>
        <dbReference type="ARBA" id="ARBA00022679"/>
    </source>
</evidence>
<dbReference type="NCBIfam" id="NF006755">
    <property type="entry name" value="PRK09275.1"/>
    <property type="match status" value="1"/>
</dbReference>
<dbReference type="GO" id="GO:0047688">
    <property type="term" value="F:aspartate 4-decarboxylase activity"/>
    <property type="evidence" value="ECO:0007669"/>
    <property type="project" value="UniProtKB-EC"/>
</dbReference>
<evidence type="ECO:0000256" key="6">
    <source>
        <dbReference type="RuleBase" id="RU000481"/>
    </source>
</evidence>
<evidence type="ECO:0000256" key="3">
    <source>
        <dbReference type="ARBA" id="ARBA00022576"/>
    </source>
</evidence>
<dbReference type="InterPro" id="IPR015422">
    <property type="entry name" value="PyrdxlP-dep_Trfase_small"/>
</dbReference>
<dbReference type="Pfam" id="PF00155">
    <property type="entry name" value="Aminotran_1_2"/>
    <property type="match status" value="1"/>
</dbReference>
<sequence length="533" mass="59435">MSDLNDNDSQSISPFEFKDQLLAIASSHADRMMLNAGRGNPNFLAIAPRRAFLQLGEFALQEAERSYSYLNSGFGGLPETDGMLQRFEVFRHNHEDAVGMRFIQAALSLVKDQLGILPEQLLAEMVNASLGCYYPQPMSMLKYFEPVVKAYLRQELCDGLKAGDDFHLFATEGGTAAMSYIFQSLHANGLLSAGDRVALLTPIFTPYLEIPELADYQLHVVELEADEKSNWQLSPDELHKLNDPDIKLLCLVNPSNPPSVALSQSSLQALTKLIQSQRQDLLVVTDDVYATFADSFISLFATCPRNTLCVYSFSKFFGATGWRLGVIALHKHSVYDQLVQDKNDDEVNARYASISSEPKKLPFLERLVADSRSVALHHSAGLSAPQQLQMTLFALGSLIDSEGHYQRGAKRLIRSRYQTLYQNIGLPEEPSESIVGYYTLLDLGLLASRLHSQAFADWFLGRHSCAEFLFRLADETGIVLLPAAGFDVHVPAVRVSLANLTLANYAAIGQFARQVLDEFFQEYCHEQERSLND</sequence>
<keyword evidence="9" id="KW-1185">Reference proteome</keyword>
<dbReference type="InterPro" id="IPR015421">
    <property type="entry name" value="PyrdxlP-dep_Trfase_major"/>
</dbReference>
<dbReference type="Gene3D" id="1.10.20.110">
    <property type="match status" value="1"/>
</dbReference>
<keyword evidence="4 6" id="KW-0808">Transferase</keyword>
<dbReference type="GO" id="GO:0004069">
    <property type="term" value="F:L-aspartate:2-oxoglutarate aminotransferase activity"/>
    <property type="evidence" value="ECO:0007669"/>
    <property type="project" value="UniProtKB-EC"/>
</dbReference>
<keyword evidence="3 6" id="KW-0032">Aminotransferase</keyword>
<proteinExistence type="inferred from homology"/>
<accession>A0ABY6GX49</accession>
<dbReference type="NCBIfam" id="TIGR03801">
    <property type="entry name" value="asp_4_decarbox"/>
    <property type="match status" value="1"/>
</dbReference>
<dbReference type="InterPro" id="IPR050596">
    <property type="entry name" value="AspAT/PAT-like"/>
</dbReference>
<evidence type="ECO:0000256" key="1">
    <source>
        <dbReference type="ARBA" id="ARBA00001933"/>
    </source>
</evidence>
<dbReference type="InterPro" id="IPR022518">
    <property type="entry name" value="Aspartate_4-decarboxylase"/>
</dbReference>
<comment type="similarity">
    <text evidence="2 6">Belongs to the class-I pyridoxal-phosphate-dependent aminotransferase family.</text>
</comment>
<dbReference type="InterPro" id="IPR015424">
    <property type="entry name" value="PyrdxlP-dep_Trfase"/>
</dbReference>
<dbReference type="CDD" id="cd00609">
    <property type="entry name" value="AAT_like"/>
    <property type="match status" value="1"/>
</dbReference>
<dbReference type="EMBL" id="CP103300">
    <property type="protein sequence ID" value="UYM16618.1"/>
    <property type="molecule type" value="Genomic_DNA"/>
</dbReference>
<organism evidence="8 9">
    <name type="scientific">Endozoicomonas euniceicola</name>
    <dbReference type="NCBI Taxonomy" id="1234143"/>
    <lineage>
        <taxon>Bacteria</taxon>
        <taxon>Pseudomonadati</taxon>
        <taxon>Pseudomonadota</taxon>
        <taxon>Gammaproteobacteria</taxon>
        <taxon>Oceanospirillales</taxon>
        <taxon>Endozoicomonadaceae</taxon>
        <taxon>Endozoicomonas</taxon>
    </lineage>
</organism>
<comment type="cofactor">
    <cofactor evidence="1 6">
        <name>pyridoxal 5'-phosphate</name>
        <dbReference type="ChEBI" id="CHEBI:597326"/>
    </cofactor>
</comment>
<dbReference type="PANTHER" id="PTHR46383">
    <property type="entry name" value="ASPARTATE AMINOTRANSFERASE"/>
    <property type="match status" value="1"/>
</dbReference>
<dbReference type="PROSITE" id="PS00105">
    <property type="entry name" value="AA_TRANSFER_CLASS_1"/>
    <property type="match status" value="1"/>
</dbReference>
<evidence type="ECO:0000313" key="8">
    <source>
        <dbReference type="EMBL" id="UYM16618.1"/>
    </source>
</evidence>
<evidence type="ECO:0000256" key="5">
    <source>
        <dbReference type="ARBA" id="ARBA00022898"/>
    </source>
</evidence>
<dbReference type="Gene3D" id="3.40.640.10">
    <property type="entry name" value="Type I PLP-dependent aspartate aminotransferase-like (Major domain)"/>
    <property type="match status" value="1"/>
</dbReference>
<evidence type="ECO:0000259" key="7">
    <source>
        <dbReference type="Pfam" id="PF00155"/>
    </source>
</evidence>
<evidence type="ECO:0000256" key="2">
    <source>
        <dbReference type="ARBA" id="ARBA00007441"/>
    </source>
</evidence>
<keyword evidence="8" id="KW-0456">Lyase</keyword>
<keyword evidence="5" id="KW-0663">Pyridoxal phosphate</keyword>
<protein>
    <recommendedName>
        <fullName evidence="6">Aminotransferase</fullName>
        <ecNumber evidence="6">2.6.1.-</ecNumber>
    </recommendedName>
</protein>
<evidence type="ECO:0000313" key="9">
    <source>
        <dbReference type="Proteomes" id="UP001163255"/>
    </source>
</evidence>
<dbReference type="PANTHER" id="PTHR46383:SF1">
    <property type="entry name" value="ASPARTATE AMINOTRANSFERASE"/>
    <property type="match status" value="1"/>
</dbReference>
<gene>
    <name evidence="8" type="ORF">NX720_01410</name>
</gene>
<dbReference type="SUPFAM" id="SSF53383">
    <property type="entry name" value="PLP-dependent transferases"/>
    <property type="match status" value="1"/>
</dbReference>
<dbReference type="Gene3D" id="3.90.1150.10">
    <property type="entry name" value="Aspartate Aminotransferase, domain 1"/>
    <property type="match status" value="1"/>
</dbReference>
<name>A0ABY6GX49_9GAMM</name>
<dbReference type="InterPro" id="IPR004838">
    <property type="entry name" value="NHTrfase_class1_PyrdxlP-BS"/>
</dbReference>
<dbReference type="InterPro" id="IPR004839">
    <property type="entry name" value="Aminotransferase_I/II_large"/>
</dbReference>